<protein>
    <submittedName>
        <fullName evidence="3">DUF418 domain-containing protein</fullName>
    </submittedName>
</protein>
<feature type="transmembrane region" description="Helical" evidence="1">
    <location>
        <begin position="293"/>
        <end position="311"/>
    </location>
</feature>
<name>A0ABV7WLK7_9GAMM</name>
<organism evidence="3 4">
    <name type="scientific">Reinekea marina</name>
    <dbReference type="NCBI Taxonomy" id="1310421"/>
    <lineage>
        <taxon>Bacteria</taxon>
        <taxon>Pseudomonadati</taxon>
        <taxon>Pseudomonadota</taxon>
        <taxon>Gammaproteobacteria</taxon>
        <taxon>Oceanospirillales</taxon>
        <taxon>Saccharospirillaceae</taxon>
        <taxon>Reinekea</taxon>
    </lineage>
</organism>
<dbReference type="Proteomes" id="UP001595710">
    <property type="component" value="Unassembled WGS sequence"/>
</dbReference>
<feature type="transmembrane region" description="Helical" evidence="1">
    <location>
        <begin position="256"/>
        <end position="273"/>
    </location>
</feature>
<dbReference type="PANTHER" id="PTHR30590">
    <property type="entry name" value="INNER MEMBRANE PROTEIN"/>
    <property type="match status" value="1"/>
</dbReference>
<keyword evidence="1" id="KW-0812">Transmembrane</keyword>
<feature type="transmembrane region" description="Helical" evidence="1">
    <location>
        <begin position="212"/>
        <end position="235"/>
    </location>
</feature>
<keyword evidence="1" id="KW-0472">Membrane</keyword>
<evidence type="ECO:0000313" key="3">
    <source>
        <dbReference type="EMBL" id="MFC3700208.1"/>
    </source>
</evidence>
<feature type="transmembrane region" description="Helical" evidence="1">
    <location>
        <begin position="145"/>
        <end position="170"/>
    </location>
</feature>
<dbReference type="InterPro" id="IPR052529">
    <property type="entry name" value="Bact_Transport_Assoc"/>
</dbReference>
<feature type="transmembrane region" description="Helical" evidence="1">
    <location>
        <begin position="70"/>
        <end position="89"/>
    </location>
</feature>
<dbReference type="RefSeq" id="WP_290280936.1">
    <property type="nucleotide sequence ID" value="NZ_JAUFQI010000001.1"/>
</dbReference>
<reference evidence="4" key="1">
    <citation type="journal article" date="2019" name="Int. J. Syst. Evol. Microbiol.">
        <title>The Global Catalogue of Microorganisms (GCM) 10K type strain sequencing project: providing services to taxonomists for standard genome sequencing and annotation.</title>
        <authorList>
            <consortium name="The Broad Institute Genomics Platform"/>
            <consortium name="The Broad Institute Genome Sequencing Center for Infectious Disease"/>
            <person name="Wu L."/>
            <person name="Ma J."/>
        </authorList>
    </citation>
    <scope>NUCLEOTIDE SEQUENCE [LARGE SCALE GENOMIC DNA]</scope>
    <source>
        <strain evidence="4">CECT 8288</strain>
    </source>
</reference>
<evidence type="ECO:0000313" key="4">
    <source>
        <dbReference type="Proteomes" id="UP001595710"/>
    </source>
</evidence>
<evidence type="ECO:0000259" key="2">
    <source>
        <dbReference type="Pfam" id="PF04235"/>
    </source>
</evidence>
<feature type="domain" description="DUF418" evidence="2">
    <location>
        <begin position="237"/>
        <end position="399"/>
    </location>
</feature>
<feature type="transmembrane region" description="Helical" evidence="1">
    <location>
        <begin position="21"/>
        <end position="43"/>
    </location>
</feature>
<feature type="transmembrane region" description="Helical" evidence="1">
    <location>
        <begin position="359"/>
        <end position="380"/>
    </location>
</feature>
<evidence type="ECO:0000256" key="1">
    <source>
        <dbReference type="SAM" id="Phobius"/>
    </source>
</evidence>
<proteinExistence type="predicted"/>
<dbReference type="Pfam" id="PF04235">
    <property type="entry name" value="DUF418"/>
    <property type="match status" value="1"/>
</dbReference>
<keyword evidence="1" id="KW-1133">Transmembrane helix</keyword>
<feature type="transmembrane region" description="Helical" evidence="1">
    <location>
        <begin position="331"/>
        <end position="353"/>
    </location>
</feature>
<dbReference type="EMBL" id="JBHRYN010000003">
    <property type="protein sequence ID" value="MFC3700208.1"/>
    <property type="molecule type" value="Genomic_DNA"/>
</dbReference>
<comment type="caution">
    <text evidence="3">The sequence shown here is derived from an EMBL/GenBank/DDBJ whole genome shotgun (WGS) entry which is preliminary data.</text>
</comment>
<accession>A0ABV7WLK7</accession>
<sequence>MTIASPTFNSKRIHSLDSIRGFALLGILIMNIQAFAMPEAAYLNPTAYGDFTGVNKVVWLVSHVFFDSKFMSLFSMLFGAGILLFCNNLVERGKKPLGIHYRRMFWLLLFGFIHAHLIWSGDVLFTYAMCGFILYSFYQRSIKTLWFVGISLLAIGWGLLEMTQFSLAYLSEEELTELNNDWSPTLEATHSKLAAMTGLWQEQFSLRTENAWLMQTVGFAYFGLWRVGGLMLIGMALFKQGLFTGAYSTKDHSSKILFYFLIGFGFTLYGLNFNIDNEWSLFHSQFRGYQFNYIGSVFVALGYAHCLALVIQQQWLSTAMIHLAYVGRMAFTNYIFQSVICTSIFYGFGLGLFGSVERWQQVVIVLIIWSVQIIGSKLWLTHFRFGPLEWVWRGLTYWRRPL</sequence>
<dbReference type="InterPro" id="IPR007349">
    <property type="entry name" value="DUF418"/>
</dbReference>
<feature type="transmembrane region" description="Helical" evidence="1">
    <location>
        <begin position="101"/>
        <end position="117"/>
    </location>
</feature>
<gene>
    <name evidence="3" type="ORF">ACFOND_01045</name>
</gene>
<dbReference type="PANTHER" id="PTHR30590:SF2">
    <property type="entry name" value="INNER MEMBRANE PROTEIN"/>
    <property type="match status" value="1"/>
</dbReference>
<keyword evidence="4" id="KW-1185">Reference proteome</keyword>